<dbReference type="SUPFAM" id="SSF81321">
    <property type="entry name" value="Family A G protein-coupled receptor-like"/>
    <property type="match status" value="1"/>
</dbReference>
<accession>A0AAD8B9S1</accession>
<feature type="domain" description="G-protein coupled receptors family 1 profile" evidence="7">
    <location>
        <begin position="38"/>
        <end position="471"/>
    </location>
</feature>
<feature type="transmembrane region" description="Helical" evidence="6">
    <location>
        <begin position="58"/>
        <end position="82"/>
    </location>
</feature>
<dbReference type="InterPro" id="IPR052954">
    <property type="entry name" value="GPCR-Ligand_Int"/>
</dbReference>
<evidence type="ECO:0000256" key="5">
    <source>
        <dbReference type="SAM" id="MobiDB-lite"/>
    </source>
</evidence>
<evidence type="ECO:0000256" key="4">
    <source>
        <dbReference type="ARBA" id="ARBA00023136"/>
    </source>
</evidence>
<comment type="caution">
    <text evidence="8">The sequence shown here is derived from an EMBL/GenBank/DDBJ whole genome shotgun (WGS) entry which is preliminary data.</text>
</comment>
<keyword evidence="9" id="KW-1185">Reference proteome</keyword>
<organism evidence="8 9">
    <name type="scientific">Biomphalaria pfeifferi</name>
    <name type="common">Bloodfluke planorb</name>
    <name type="synonym">Freshwater snail</name>
    <dbReference type="NCBI Taxonomy" id="112525"/>
    <lineage>
        <taxon>Eukaryota</taxon>
        <taxon>Metazoa</taxon>
        <taxon>Spiralia</taxon>
        <taxon>Lophotrochozoa</taxon>
        <taxon>Mollusca</taxon>
        <taxon>Gastropoda</taxon>
        <taxon>Heterobranchia</taxon>
        <taxon>Euthyneura</taxon>
        <taxon>Panpulmonata</taxon>
        <taxon>Hygrophila</taxon>
        <taxon>Lymnaeoidea</taxon>
        <taxon>Planorbidae</taxon>
        <taxon>Biomphalaria</taxon>
    </lineage>
</organism>
<feature type="transmembrane region" description="Helical" evidence="6">
    <location>
        <begin position="454"/>
        <end position="474"/>
    </location>
</feature>
<protein>
    <recommendedName>
        <fullName evidence="7">G-protein coupled receptors family 1 profile domain-containing protein</fullName>
    </recommendedName>
</protein>
<feature type="transmembrane region" description="Helical" evidence="6">
    <location>
        <begin position="192"/>
        <end position="214"/>
    </location>
</feature>
<evidence type="ECO:0000256" key="3">
    <source>
        <dbReference type="ARBA" id="ARBA00022989"/>
    </source>
</evidence>
<dbReference type="PROSITE" id="PS50262">
    <property type="entry name" value="G_PROTEIN_RECEP_F1_2"/>
    <property type="match status" value="1"/>
</dbReference>
<dbReference type="AlphaFoldDB" id="A0AAD8B9S1"/>
<feature type="region of interest" description="Disordered" evidence="5">
    <location>
        <begin position="382"/>
        <end position="403"/>
    </location>
</feature>
<dbReference type="PANTHER" id="PTHR46641">
    <property type="entry name" value="FMRFAMIDE RECEPTOR-RELATED"/>
    <property type="match status" value="1"/>
</dbReference>
<evidence type="ECO:0000313" key="9">
    <source>
        <dbReference type="Proteomes" id="UP001233172"/>
    </source>
</evidence>
<evidence type="ECO:0000256" key="1">
    <source>
        <dbReference type="ARBA" id="ARBA00004370"/>
    </source>
</evidence>
<gene>
    <name evidence="8" type="ORF">Bpfe_020074</name>
</gene>
<dbReference type="Proteomes" id="UP001233172">
    <property type="component" value="Unassembled WGS sequence"/>
</dbReference>
<keyword evidence="3 6" id="KW-1133">Transmembrane helix</keyword>
<dbReference type="GO" id="GO:0016020">
    <property type="term" value="C:membrane"/>
    <property type="evidence" value="ECO:0007669"/>
    <property type="project" value="UniProtKB-SubCell"/>
</dbReference>
<reference evidence="8" key="2">
    <citation type="submission" date="2023-04" db="EMBL/GenBank/DDBJ databases">
        <authorList>
            <person name="Bu L."/>
            <person name="Lu L."/>
            <person name="Laidemitt M.R."/>
            <person name="Zhang S.M."/>
            <person name="Mutuku M."/>
            <person name="Mkoji G."/>
            <person name="Steinauer M."/>
            <person name="Loker E.S."/>
        </authorList>
    </citation>
    <scope>NUCLEOTIDE SEQUENCE</scope>
    <source>
        <strain evidence="8">KasaAsao</strain>
        <tissue evidence="8">Whole Snail</tissue>
    </source>
</reference>
<evidence type="ECO:0000256" key="2">
    <source>
        <dbReference type="ARBA" id="ARBA00022692"/>
    </source>
</evidence>
<feature type="compositionally biased region" description="Polar residues" evidence="5">
    <location>
        <begin position="394"/>
        <end position="403"/>
    </location>
</feature>
<keyword evidence="4 6" id="KW-0472">Membrane</keyword>
<feature type="transmembrane region" description="Helical" evidence="6">
    <location>
        <begin position="136"/>
        <end position="157"/>
    </location>
</feature>
<comment type="subcellular location">
    <subcellularLocation>
        <location evidence="1">Membrane</location>
    </subcellularLocation>
</comment>
<feature type="transmembrane region" description="Helical" evidence="6">
    <location>
        <begin position="94"/>
        <end position="115"/>
    </location>
</feature>
<proteinExistence type="predicted"/>
<dbReference type="InterPro" id="IPR017452">
    <property type="entry name" value="GPCR_Rhodpsn_7TM"/>
</dbReference>
<evidence type="ECO:0000313" key="8">
    <source>
        <dbReference type="EMBL" id="KAK0050546.1"/>
    </source>
</evidence>
<feature type="transmembrane region" description="Helical" evidence="6">
    <location>
        <begin position="24"/>
        <end position="46"/>
    </location>
</feature>
<dbReference type="EMBL" id="JASAOG010000113">
    <property type="protein sequence ID" value="KAK0050546.1"/>
    <property type="molecule type" value="Genomic_DNA"/>
</dbReference>
<reference evidence="8" key="1">
    <citation type="journal article" date="2023" name="PLoS Negl. Trop. Dis.">
        <title>A genome sequence for Biomphalaria pfeifferi, the major vector snail for the human-infecting parasite Schistosoma mansoni.</title>
        <authorList>
            <person name="Bu L."/>
            <person name="Lu L."/>
            <person name="Laidemitt M.R."/>
            <person name="Zhang S.M."/>
            <person name="Mutuku M."/>
            <person name="Mkoji G."/>
            <person name="Steinauer M."/>
            <person name="Loker E.S."/>
        </authorList>
    </citation>
    <scope>NUCLEOTIDE SEQUENCE</scope>
    <source>
        <strain evidence="8">KasaAsao</strain>
    </source>
</reference>
<keyword evidence="2 6" id="KW-0812">Transmembrane</keyword>
<feature type="transmembrane region" description="Helical" evidence="6">
    <location>
        <begin position="412"/>
        <end position="434"/>
    </location>
</feature>
<name>A0AAD8B9S1_BIOPF</name>
<evidence type="ECO:0000259" key="7">
    <source>
        <dbReference type="PROSITE" id="PS50262"/>
    </source>
</evidence>
<sequence>MEGLIWHKKNSSTIIVPLTMSDRYYQTLLTIYALGAMGNTISIVVFSRKTFQGSASTLSQQILCALETLYMGILTWGITIIYHKMILSKPVCLALFYLMHVINVICNWMVVLVTIERLTSVILPLRVRILWTRRRLLIVFFTISFLTLVLYSGLFILTTKLDNLVTNSSTVFACLTHYKDIKLEMARAWLEIIFMHSMPCAILVIGNGLIILCMGRHKAFLKKLTQKLPTVRKHTKLPLADLCLFNNNSDTSQLELSSLVKTHSSTCTNRETHRSKKLFGIKTCRAEDLTIFIISKKEETTSFSTLDITDTTSQGNSLASVFLNHQFQSSEENQSQETINMTMEKAEPLKGLIPMTSPHLDLTIVMNNAFTFHKSTTKRTAQSAKSVIPRQPRKMSQQSQNGQLRKERAMTVTLLLINFTFLGTKTPYFIHSITLPGFPDKDAVLTLQEAELKLHFVILSSLFNALSFILYCLAGSKFREELSKMVCSAVNQVRGLCQTKCN</sequence>
<dbReference type="Gene3D" id="1.20.1070.10">
    <property type="entry name" value="Rhodopsin 7-helix transmembrane proteins"/>
    <property type="match status" value="2"/>
</dbReference>
<evidence type="ECO:0000256" key="6">
    <source>
        <dbReference type="SAM" id="Phobius"/>
    </source>
</evidence>